<proteinExistence type="predicted"/>
<feature type="region of interest" description="Disordered" evidence="1">
    <location>
        <begin position="1"/>
        <end position="33"/>
    </location>
</feature>
<evidence type="ECO:0000313" key="2">
    <source>
        <dbReference type="Proteomes" id="UP000046395"/>
    </source>
</evidence>
<name>A0A5S6QX72_TRIMR</name>
<dbReference type="Proteomes" id="UP000046395">
    <property type="component" value="Unassembled WGS sequence"/>
</dbReference>
<keyword evidence="2" id="KW-1185">Reference proteome</keyword>
<feature type="compositionally biased region" description="Basic and acidic residues" evidence="1">
    <location>
        <begin position="1"/>
        <end position="29"/>
    </location>
</feature>
<reference evidence="3" key="1">
    <citation type="submission" date="2019-12" db="UniProtKB">
        <authorList>
            <consortium name="WormBaseParasite"/>
        </authorList>
    </citation>
    <scope>IDENTIFICATION</scope>
</reference>
<protein>
    <submittedName>
        <fullName evidence="3">BAR domain-containing protein</fullName>
    </submittedName>
</protein>
<evidence type="ECO:0000313" key="3">
    <source>
        <dbReference type="WBParaSite" id="TMUE_3000011855.1"/>
    </source>
</evidence>
<organism evidence="2 3">
    <name type="scientific">Trichuris muris</name>
    <name type="common">Mouse whipworm</name>
    <dbReference type="NCBI Taxonomy" id="70415"/>
    <lineage>
        <taxon>Eukaryota</taxon>
        <taxon>Metazoa</taxon>
        <taxon>Ecdysozoa</taxon>
        <taxon>Nematoda</taxon>
        <taxon>Enoplea</taxon>
        <taxon>Dorylaimia</taxon>
        <taxon>Trichinellida</taxon>
        <taxon>Trichuridae</taxon>
        <taxon>Trichuris</taxon>
    </lineage>
</organism>
<dbReference type="AlphaFoldDB" id="A0A5S6QX72"/>
<sequence length="189" mass="22186">MEGRAAKSLASKDGEKEKCKETNEKEPPKLRRSTLEQTGLRFLRELYKLIKAAGELHNQIMEKGCLTLEQMDSIRMMLRPNLERLDENVIHVDQFVQASFGQCRTNDPRARWLLLYHKAMVKFRQVERRFAAVILDEMETICTLKLRGCDRLAKRPDFNDELKKITDDLKRLDEHLQDDLIGWLPIAEF</sequence>
<dbReference type="STRING" id="70415.A0A5S6QX72"/>
<dbReference type="WBParaSite" id="TMUE_3000011855.1">
    <property type="protein sequence ID" value="TMUE_3000011855.1"/>
    <property type="gene ID" value="WBGene00292273"/>
</dbReference>
<evidence type="ECO:0000256" key="1">
    <source>
        <dbReference type="SAM" id="MobiDB-lite"/>
    </source>
</evidence>
<accession>A0A5S6QX72</accession>